<feature type="compositionally biased region" description="Basic and acidic residues" evidence="1">
    <location>
        <begin position="7"/>
        <end position="22"/>
    </location>
</feature>
<dbReference type="Proteomes" id="UP000217103">
    <property type="component" value="Unassembled WGS sequence"/>
</dbReference>
<evidence type="ECO:0000313" key="3">
    <source>
        <dbReference type="EMBL" id="SDQ30965.1"/>
    </source>
</evidence>
<feature type="transmembrane region" description="Helical" evidence="2">
    <location>
        <begin position="173"/>
        <end position="196"/>
    </location>
</feature>
<evidence type="ECO:0000313" key="4">
    <source>
        <dbReference type="Proteomes" id="UP000217103"/>
    </source>
</evidence>
<sequence length="252" mass="29004">MTQLEDLGTRSRRADEPAKRNSADPASAARSRQRVVNFLLVPIVAFAAVFLIFQLPKYSSLDPNQAPRPLESVTHYWLLVGHVATGTVALVTVILQLWPWLRRRHPAVHRWIGRIYVFVGAIPSAIFVLLMLPVSVPAGKVGGAMAAILWAVTAVIGWERLRRRRYAEHRRWMLYSFAILWGTPVWGFFIGMSWIWWSPWVEQVDFNYILEGISWGGWIINLFAVQWWIERTSGQRLRLPPGETIGSRRRRP</sequence>
<reference evidence="3 4" key="1">
    <citation type="submission" date="2016-10" db="EMBL/GenBank/DDBJ databases">
        <authorList>
            <person name="de Groot N.N."/>
        </authorList>
    </citation>
    <scope>NUCLEOTIDE SEQUENCE [LARGE SCALE GENOMIC DNA]</scope>
    <source>
        <strain evidence="3 4">DSM 43794</strain>
    </source>
</reference>
<feature type="transmembrane region" description="Helical" evidence="2">
    <location>
        <begin position="141"/>
        <end position="161"/>
    </location>
</feature>
<feature type="transmembrane region" description="Helical" evidence="2">
    <location>
        <begin position="76"/>
        <end position="101"/>
    </location>
</feature>
<feature type="transmembrane region" description="Helical" evidence="2">
    <location>
        <begin position="208"/>
        <end position="229"/>
    </location>
</feature>
<gene>
    <name evidence="3" type="ORF">SAMN04489764_0147</name>
</gene>
<accession>A0A1H0ZU17</accession>
<dbReference type="AlphaFoldDB" id="A0A1H0ZU17"/>
<dbReference type="InterPro" id="IPR018750">
    <property type="entry name" value="DUF2306_membrane"/>
</dbReference>
<evidence type="ECO:0000256" key="1">
    <source>
        <dbReference type="SAM" id="MobiDB-lite"/>
    </source>
</evidence>
<keyword evidence="2" id="KW-0472">Membrane</keyword>
<keyword evidence="2" id="KW-0812">Transmembrane</keyword>
<keyword evidence="2" id="KW-1133">Transmembrane helix</keyword>
<protein>
    <submittedName>
        <fullName evidence="3">Predicted membrane protein</fullName>
    </submittedName>
</protein>
<name>A0A1H0ZU17_9ACTN</name>
<feature type="region of interest" description="Disordered" evidence="1">
    <location>
        <begin position="1"/>
        <end position="26"/>
    </location>
</feature>
<dbReference type="EMBL" id="FNKK01000002">
    <property type="protein sequence ID" value="SDQ30965.1"/>
    <property type="molecule type" value="Genomic_DNA"/>
</dbReference>
<dbReference type="RefSeq" id="WP_165634672.1">
    <property type="nucleotide sequence ID" value="NZ_FNKK01000002.1"/>
</dbReference>
<evidence type="ECO:0000256" key="2">
    <source>
        <dbReference type="SAM" id="Phobius"/>
    </source>
</evidence>
<keyword evidence="4" id="KW-1185">Reference proteome</keyword>
<feature type="transmembrane region" description="Helical" evidence="2">
    <location>
        <begin position="113"/>
        <end position="135"/>
    </location>
</feature>
<dbReference type="STRING" id="35622.SAMN04489764_0147"/>
<dbReference type="Pfam" id="PF10067">
    <property type="entry name" value="DUF2306"/>
    <property type="match status" value="1"/>
</dbReference>
<organism evidence="3 4">
    <name type="scientific">Thermostaphylospora chromogena</name>
    <dbReference type="NCBI Taxonomy" id="35622"/>
    <lineage>
        <taxon>Bacteria</taxon>
        <taxon>Bacillati</taxon>
        <taxon>Actinomycetota</taxon>
        <taxon>Actinomycetes</taxon>
        <taxon>Streptosporangiales</taxon>
        <taxon>Thermomonosporaceae</taxon>
        <taxon>Thermostaphylospora</taxon>
    </lineage>
</organism>
<proteinExistence type="predicted"/>
<feature type="transmembrane region" description="Helical" evidence="2">
    <location>
        <begin position="35"/>
        <end position="56"/>
    </location>
</feature>